<comment type="function">
    <text evidence="1">RNaseP catalyzes the removal of the 5'-leader sequence from pre-tRNA to produce the mature 5'-terminus. It can also cleave other RNA substrates such as 4.5S RNA. The protein component plays an auxiliary but essential role in vivo by binding to the 5'-leader sequence and broadening the substrate specificity of the ribozyme.</text>
</comment>
<evidence type="ECO:0000256" key="5">
    <source>
        <dbReference type="ARBA" id="ARBA00022801"/>
    </source>
</evidence>
<dbReference type="GO" id="GO:0030677">
    <property type="term" value="C:ribonuclease P complex"/>
    <property type="evidence" value="ECO:0007669"/>
    <property type="project" value="TreeGrafter"/>
</dbReference>
<evidence type="ECO:0000256" key="3">
    <source>
        <dbReference type="ARBA" id="ARBA00022722"/>
    </source>
</evidence>
<evidence type="ECO:0000256" key="1">
    <source>
        <dbReference type="ARBA" id="ARBA00002663"/>
    </source>
</evidence>
<evidence type="ECO:0000256" key="7">
    <source>
        <dbReference type="NCBIfam" id="TIGR00188"/>
    </source>
</evidence>
<dbReference type="PANTHER" id="PTHR33992:SF1">
    <property type="entry name" value="RIBONUCLEASE P PROTEIN COMPONENT"/>
    <property type="match status" value="1"/>
</dbReference>
<reference evidence="8 9" key="1">
    <citation type="submission" date="2019-02" db="EMBL/GenBank/DDBJ databases">
        <title>Prokaryotic population dynamics and viral predation in marine succession experiment using metagenomics: the confinement effect.</title>
        <authorList>
            <person name="Haro-Moreno J.M."/>
            <person name="Rodriguez-Valera F."/>
            <person name="Lopez-Perez M."/>
        </authorList>
    </citation>
    <scope>NUCLEOTIDE SEQUENCE [LARGE SCALE GENOMIC DNA]</scope>
    <source>
        <strain evidence="8">MED-G168</strain>
    </source>
</reference>
<dbReference type="EC" id="3.1.26.5" evidence="7"/>
<dbReference type="InterPro" id="IPR014721">
    <property type="entry name" value="Ribsml_uS5_D2-typ_fold_subgr"/>
</dbReference>
<evidence type="ECO:0000256" key="2">
    <source>
        <dbReference type="ARBA" id="ARBA00022694"/>
    </source>
</evidence>
<organism evidence="8 9">
    <name type="scientific">SAR86 cluster bacterium</name>
    <dbReference type="NCBI Taxonomy" id="2030880"/>
    <lineage>
        <taxon>Bacteria</taxon>
        <taxon>Pseudomonadati</taxon>
        <taxon>Pseudomonadota</taxon>
        <taxon>Gammaproteobacteria</taxon>
        <taxon>SAR86 cluster</taxon>
    </lineage>
</organism>
<dbReference type="GO" id="GO:0042781">
    <property type="term" value="F:3'-tRNA processing endoribonuclease activity"/>
    <property type="evidence" value="ECO:0007669"/>
    <property type="project" value="TreeGrafter"/>
</dbReference>
<keyword evidence="3" id="KW-0540">Nuclease</keyword>
<dbReference type="Gene3D" id="3.30.230.10">
    <property type="match status" value="1"/>
</dbReference>
<gene>
    <name evidence="8" type="primary">rnpA</name>
    <name evidence="8" type="ORF">EVB01_01740</name>
</gene>
<accession>A0A520LSF2</accession>
<name>A0A520LSF2_9GAMM</name>
<dbReference type="InterPro" id="IPR020568">
    <property type="entry name" value="Ribosomal_Su5_D2-typ_SF"/>
</dbReference>
<protein>
    <recommendedName>
        <fullName evidence="7">Ribonuclease P protein component</fullName>
        <ecNumber evidence="7">3.1.26.5</ecNumber>
    </recommendedName>
</protein>
<dbReference type="Pfam" id="PF00825">
    <property type="entry name" value="Ribonuclease_P"/>
    <property type="match status" value="1"/>
</dbReference>
<dbReference type="InterPro" id="IPR000100">
    <property type="entry name" value="RNase_P"/>
</dbReference>
<evidence type="ECO:0000313" key="8">
    <source>
        <dbReference type="EMBL" id="RZO11906.1"/>
    </source>
</evidence>
<keyword evidence="6" id="KW-0694">RNA-binding</keyword>
<evidence type="ECO:0000256" key="6">
    <source>
        <dbReference type="ARBA" id="ARBA00022884"/>
    </source>
</evidence>
<sequence>MVISKKIYHSSYSSIFFDDDSPDLKLKIVVKKKDYSLAVQRNKIKRWIREIFNKNLLNNGYVVVVRSGFLETGFKNISSDFQTALDNFVKGR</sequence>
<keyword evidence="4" id="KW-0255">Endonuclease</keyword>
<proteinExistence type="predicted"/>
<evidence type="ECO:0000256" key="4">
    <source>
        <dbReference type="ARBA" id="ARBA00022759"/>
    </source>
</evidence>
<comment type="caution">
    <text evidence="8">The sequence shown here is derived from an EMBL/GenBank/DDBJ whole genome shotgun (WGS) entry which is preliminary data.</text>
</comment>
<dbReference type="SUPFAM" id="SSF54211">
    <property type="entry name" value="Ribosomal protein S5 domain 2-like"/>
    <property type="match status" value="1"/>
</dbReference>
<keyword evidence="5 8" id="KW-0378">Hydrolase</keyword>
<dbReference type="NCBIfam" id="TIGR00188">
    <property type="entry name" value="rnpA"/>
    <property type="match status" value="1"/>
</dbReference>
<dbReference type="PROSITE" id="PS00648">
    <property type="entry name" value="RIBONUCLEASE_P"/>
    <property type="match status" value="1"/>
</dbReference>
<dbReference type="AlphaFoldDB" id="A0A520LSF2"/>
<keyword evidence="2" id="KW-0819">tRNA processing</keyword>
<evidence type="ECO:0000313" key="9">
    <source>
        <dbReference type="Proteomes" id="UP000319023"/>
    </source>
</evidence>
<dbReference type="InterPro" id="IPR020539">
    <property type="entry name" value="RNase_P_CS"/>
</dbReference>
<dbReference type="Proteomes" id="UP000319023">
    <property type="component" value="Unassembled WGS sequence"/>
</dbReference>
<dbReference type="EMBL" id="SHBN01000025">
    <property type="protein sequence ID" value="RZO11906.1"/>
    <property type="molecule type" value="Genomic_DNA"/>
</dbReference>
<dbReference type="PANTHER" id="PTHR33992">
    <property type="entry name" value="RIBONUCLEASE P PROTEIN COMPONENT"/>
    <property type="match status" value="1"/>
</dbReference>
<dbReference type="GO" id="GO:0000049">
    <property type="term" value="F:tRNA binding"/>
    <property type="evidence" value="ECO:0007669"/>
    <property type="project" value="InterPro"/>
</dbReference>
<dbReference type="GO" id="GO:0004526">
    <property type="term" value="F:ribonuclease P activity"/>
    <property type="evidence" value="ECO:0007669"/>
    <property type="project" value="UniProtKB-UniRule"/>
</dbReference>